<sequence length="469" mass="51958">MMKRIAAIVCLIFIAMPSLAENLSQQALQNRAIERRAVEAVIWGMPAVNYDLMLQEMLTTTKAGQHEIVYWGRALDWMNQTLTPNPDTIYFMTFFDTHDGPIVIDVPAAEEGSLNGNIVTAWQMPLEDVGLLGVDKGAGGKFVVLPPGFLGTVPKGFTPLQSDTFGGYALVRSNLASHSSDDVDKSVAYGKKVKVYPLSKADNPSQTVFTDAQDVLFDSTIRFDSTFFEHLNRVVQNEPWLARDMAMIDTLKSLGIEKGKPFKPDAETRSLLDAGAVEAKAFLDAKYEAGWEPFYEGTQWRPAGVPALAKAVSNGYADTSLYPTDVRGMIYTLGYIGIKRLGAGQFYLLAPKDKDGENLDGARNYKLTVPANAPVDQYWSVTVYDRQTHGLVRNMTRASRASNNAEVRKNPDGSVDLYFGPTPPASKEANWVPTDPLREFELMLRAYGPKKEFFEKAWVLPDVEKVAEQ</sequence>
<dbReference type="Gene3D" id="2.60.120.600">
    <property type="entry name" value="Domain of unknown function DUF1214, C-terminal domain"/>
    <property type="match status" value="1"/>
</dbReference>
<protein>
    <submittedName>
        <fullName evidence="4">DUF1254 domain-containing protein</fullName>
    </submittedName>
</protein>
<feature type="signal peptide" evidence="1">
    <location>
        <begin position="1"/>
        <end position="20"/>
    </location>
</feature>
<feature type="domain" description="DUF1214" evidence="2">
    <location>
        <begin position="345"/>
        <end position="451"/>
    </location>
</feature>
<dbReference type="PANTHER" id="PTHR36509">
    <property type="entry name" value="BLL3101 PROTEIN"/>
    <property type="match status" value="1"/>
</dbReference>
<dbReference type="Gene3D" id="2.60.40.1610">
    <property type="entry name" value="Domain of unknown function DUF1254"/>
    <property type="match status" value="1"/>
</dbReference>
<evidence type="ECO:0000259" key="2">
    <source>
        <dbReference type="Pfam" id="PF06742"/>
    </source>
</evidence>
<dbReference type="Gene3D" id="1.10.3360.10">
    <property type="entry name" value="VPA0735-like domain"/>
    <property type="match status" value="1"/>
</dbReference>
<dbReference type="Proteomes" id="UP000305673">
    <property type="component" value="Plasmid pPR12A201"/>
</dbReference>
<gene>
    <name evidence="4" type="ORF">FFM53_026490</name>
</gene>
<evidence type="ECO:0000256" key="1">
    <source>
        <dbReference type="SAM" id="SignalP"/>
    </source>
</evidence>
<dbReference type="InterPro" id="IPR010679">
    <property type="entry name" value="DUF1254"/>
</dbReference>
<dbReference type="EMBL" id="CP054022">
    <property type="protein sequence ID" value="QKK20570.1"/>
    <property type="molecule type" value="Genomic_DNA"/>
</dbReference>
<evidence type="ECO:0000259" key="3">
    <source>
        <dbReference type="Pfam" id="PF06863"/>
    </source>
</evidence>
<feature type="domain" description="DUF1254" evidence="3">
    <location>
        <begin position="79"/>
        <end position="197"/>
    </location>
</feature>
<dbReference type="Pfam" id="PF06742">
    <property type="entry name" value="DUF1214"/>
    <property type="match status" value="1"/>
</dbReference>
<keyword evidence="4" id="KW-0614">Plasmid</keyword>
<dbReference type="SUPFAM" id="SSF160935">
    <property type="entry name" value="VPA0735-like"/>
    <property type="match status" value="1"/>
</dbReference>
<geneLocation type="plasmid" evidence="4 5">
    <name>pPR12A201</name>
</geneLocation>
<organism evidence="4 5">
    <name type="scientific">Rhizobium indicum</name>
    <dbReference type="NCBI Taxonomy" id="2583231"/>
    <lineage>
        <taxon>Bacteria</taxon>
        <taxon>Pseudomonadati</taxon>
        <taxon>Pseudomonadota</taxon>
        <taxon>Alphaproteobacteria</taxon>
        <taxon>Hyphomicrobiales</taxon>
        <taxon>Rhizobiaceae</taxon>
        <taxon>Rhizobium/Agrobacterium group</taxon>
        <taxon>Rhizobium</taxon>
    </lineage>
</organism>
<dbReference type="InterPro" id="IPR037050">
    <property type="entry name" value="DUF1254_sf"/>
</dbReference>
<accession>A0ABX6PPI9</accession>
<dbReference type="Pfam" id="PF06863">
    <property type="entry name" value="DUF1254"/>
    <property type="match status" value="1"/>
</dbReference>
<name>A0ABX6PPI9_9HYPH</name>
<dbReference type="PANTHER" id="PTHR36509:SF3">
    <property type="entry name" value="SIGNAL PEPTIDE PROTEIN"/>
    <property type="match status" value="1"/>
</dbReference>
<keyword evidence="1" id="KW-0732">Signal</keyword>
<dbReference type="InterPro" id="IPR010621">
    <property type="entry name" value="DUF1214"/>
</dbReference>
<feature type="chain" id="PRO_5045265488" evidence="1">
    <location>
        <begin position="21"/>
        <end position="469"/>
    </location>
</feature>
<keyword evidence="5" id="KW-1185">Reference proteome</keyword>
<proteinExistence type="predicted"/>
<evidence type="ECO:0000313" key="4">
    <source>
        <dbReference type="EMBL" id="QKK20570.1"/>
    </source>
</evidence>
<reference evidence="4 5" key="1">
    <citation type="submission" date="2020-05" db="EMBL/GenBank/DDBJ databases">
        <title>Genome sequences of pea root nodulating Rhizobium spp.</title>
        <authorList>
            <person name="Rahi P."/>
        </authorList>
    </citation>
    <scope>NUCLEOTIDE SEQUENCE [LARGE SCALE GENOMIC DNA]</scope>
    <source>
        <strain evidence="5">JKLM 12A2</strain>
        <plasmid evidence="4 5">pPR12A201</plasmid>
    </source>
</reference>
<evidence type="ECO:0000313" key="5">
    <source>
        <dbReference type="Proteomes" id="UP000305673"/>
    </source>
</evidence>
<dbReference type="InterPro" id="IPR037049">
    <property type="entry name" value="DUF1214_C_sf"/>
</dbReference>